<dbReference type="NCBIfam" id="TIGR01068">
    <property type="entry name" value="thioredoxin"/>
    <property type="match status" value="1"/>
</dbReference>
<comment type="similarity">
    <text evidence="1 7">Belongs to the thioredoxin family.</text>
</comment>
<feature type="domain" description="Thioredoxin" evidence="10">
    <location>
        <begin position="1"/>
        <end position="107"/>
    </location>
</feature>
<dbReference type="PRINTS" id="PR00421">
    <property type="entry name" value="THIOREDOXIN"/>
</dbReference>
<dbReference type="OrthoDB" id="9790390at2"/>
<evidence type="ECO:0000256" key="4">
    <source>
        <dbReference type="ARBA" id="ARBA00023157"/>
    </source>
</evidence>
<dbReference type="Pfam" id="PF00085">
    <property type="entry name" value="Thioredoxin"/>
    <property type="match status" value="1"/>
</dbReference>
<feature type="site" description="Deprotonates C-terminal active site Cys" evidence="8">
    <location>
        <position position="28"/>
    </location>
</feature>
<evidence type="ECO:0000313" key="11">
    <source>
        <dbReference type="EMBL" id="APS00685.1"/>
    </source>
</evidence>
<dbReference type="Gene3D" id="3.40.30.10">
    <property type="entry name" value="Glutaredoxin"/>
    <property type="match status" value="1"/>
</dbReference>
<evidence type="ECO:0000256" key="9">
    <source>
        <dbReference type="PIRSR" id="PIRSR000077-4"/>
    </source>
</evidence>
<keyword evidence="4 9" id="KW-1015">Disulfide bond</keyword>
<evidence type="ECO:0000256" key="5">
    <source>
        <dbReference type="ARBA" id="ARBA00023284"/>
    </source>
</evidence>
<accession>A0A1L6MZ69</accession>
<dbReference type="PROSITE" id="PS51352">
    <property type="entry name" value="THIOREDOXIN_2"/>
    <property type="match status" value="1"/>
</dbReference>
<dbReference type="FunFam" id="3.40.30.10:FF:000001">
    <property type="entry name" value="Thioredoxin"/>
    <property type="match status" value="1"/>
</dbReference>
<feature type="active site" description="Nucleophile" evidence="8">
    <location>
        <position position="34"/>
    </location>
</feature>
<dbReference type="CDD" id="cd02947">
    <property type="entry name" value="TRX_family"/>
    <property type="match status" value="1"/>
</dbReference>
<dbReference type="Proteomes" id="UP000185544">
    <property type="component" value="Chromosome"/>
</dbReference>
<dbReference type="PANTHER" id="PTHR45663">
    <property type="entry name" value="GEO12009P1"/>
    <property type="match status" value="1"/>
</dbReference>
<evidence type="ECO:0000313" key="12">
    <source>
        <dbReference type="Proteomes" id="UP000185544"/>
    </source>
</evidence>
<dbReference type="InterPro" id="IPR036249">
    <property type="entry name" value="Thioredoxin-like_sf"/>
</dbReference>
<dbReference type="EMBL" id="CP016908">
    <property type="protein sequence ID" value="APS00685.1"/>
    <property type="molecule type" value="Genomic_DNA"/>
</dbReference>
<keyword evidence="5 9" id="KW-0676">Redox-active center</keyword>
<feature type="active site" description="Nucleophile" evidence="8">
    <location>
        <position position="37"/>
    </location>
</feature>
<dbReference type="InterPro" id="IPR013766">
    <property type="entry name" value="Thioredoxin_domain"/>
</dbReference>
<sequence length="107" mass="11765">MSHSTLPEITQTNFESEVEQSVIPVLVDFSATWCGPCKMQAPILEQLQANYQGKYKFVKIDIDTSPSIATKFGIRSVPTLLIFKGGKIVQQHVGLADSNKVLQLLSA</sequence>
<gene>
    <name evidence="11" type="ORF">BCY86_08350</name>
</gene>
<evidence type="ECO:0000256" key="6">
    <source>
        <dbReference type="NCBIfam" id="TIGR01068"/>
    </source>
</evidence>
<organism evidence="11 12">
    <name type="scientific">Pajaroellobacter abortibovis</name>
    <dbReference type="NCBI Taxonomy" id="1882918"/>
    <lineage>
        <taxon>Bacteria</taxon>
        <taxon>Pseudomonadati</taxon>
        <taxon>Myxococcota</taxon>
        <taxon>Polyangia</taxon>
        <taxon>Polyangiales</taxon>
        <taxon>Polyangiaceae</taxon>
    </lineage>
</organism>
<name>A0A1L6MZ69_9BACT</name>
<dbReference type="SUPFAM" id="SSF52833">
    <property type="entry name" value="Thioredoxin-like"/>
    <property type="match status" value="1"/>
</dbReference>
<dbReference type="STRING" id="1882918.BCY86_08350"/>
<dbReference type="KEGG" id="pabo:BCY86_08350"/>
<dbReference type="GO" id="GO:0015035">
    <property type="term" value="F:protein-disulfide reductase activity"/>
    <property type="evidence" value="ECO:0007669"/>
    <property type="project" value="UniProtKB-UniRule"/>
</dbReference>
<evidence type="ECO:0000256" key="2">
    <source>
        <dbReference type="ARBA" id="ARBA00022448"/>
    </source>
</evidence>
<feature type="site" description="Contributes to redox potential value" evidence="8">
    <location>
        <position position="36"/>
    </location>
</feature>
<evidence type="ECO:0000256" key="8">
    <source>
        <dbReference type="PIRSR" id="PIRSR000077-1"/>
    </source>
</evidence>
<evidence type="ECO:0000256" key="1">
    <source>
        <dbReference type="ARBA" id="ARBA00008987"/>
    </source>
</evidence>
<evidence type="ECO:0000256" key="7">
    <source>
        <dbReference type="PIRNR" id="PIRNR000077"/>
    </source>
</evidence>
<reference evidence="11 12" key="1">
    <citation type="submission" date="2016-08" db="EMBL/GenBank/DDBJ databases">
        <title>Identification and validation of antigenic proteins from Pajaroellobacter abortibovis using de-novo genome sequence assembly and reverse vaccinology.</title>
        <authorList>
            <person name="Welly B.T."/>
            <person name="Miller M.R."/>
            <person name="Stott J.L."/>
            <person name="Blanchard M.T."/>
            <person name="Islas-Trejo A.D."/>
            <person name="O'Rourke S.M."/>
            <person name="Young A.E."/>
            <person name="Medrano J.F."/>
            <person name="Van Eenennaam A.L."/>
        </authorList>
    </citation>
    <scope>NUCLEOTIDE SEQUENCE [LARGE SCALE GENOMIC DNA]</scope>
    <source>
        <strain evidence="11 12">BTF92-0548A/99-0131</strain>
    </source>
</reference>
<dbReference type="PIRSF" id="PIRSF000077">
    <property type="entry name" value="Thioredoxin"/>
    <property type="match status" value="1"/>
</dbReference>
<dbReference type="RefSeq" id="WP_075277354.1">
    <property type="nucleotide sequence ID" value="NZ_CP016908.1"/>
</dbReference>
<feature type="disulfide bond" description="Redox-active" evidence="9">
    <location>
        <begin position="34"/>
        <end position="37"/>
    </location>
</feature>
<dbReference type="PROSITE" id="PS00194">
    <property type="entry name" value="THIOREDOXIN_1"/>
    <property type="match status" value="1"/>
</dbReference>
<dbReference type="InterPro" id="IPR017937">
    <property type="entry name" value="Thioredoxin_CS"/>
</dbReference>
<dbReference type="AlphaFoldDB" id="A0A1L6MZ69"/>
<keyword evidence="3" id="KW-0249">Electron transport</keyword>
<evidence type="ECO:0000259" key="10">
    <source>
        <dbReference type="PROSITE" id="PS51352"/>
    </source>
</evidence>
<dbReference type="GO" id="GO:0005737">
    <property type="term" value="C:cytoplasm"/>
    <property type="evidence" value="ECO:0007669"/>
    <property type="project" value="TreeGrafter"/>
</dbReference>
<protein>
    <recommendedName>
        <fullName evidence="6 7">Thioredoxin</fullName>
    </recommendedName>
</protein>
<keyword evidence="2" id="KW-0813">Transport</keyword>
<dbReference type="PANTHER" id="PTHR45663:SF11">
    <property type="entry name" value="GEO12009P1"/>
    <property type="match status" value="1"/>
</dbReference>
<feature type="site" description="Contributes to redox potential value" evidence="8">
    <location>
        <position position="35"/>
    </location>
</feature>
<keyword evidence="12" id="KW-1185">Reference proteome</keyword>
<evidence type="ECO:0000256" key="3">
    <source>
        <dbReference type="ARBA" id="ARBA00022982"/>
    </source>
</evidence>
<proteinExistence type="inferred from homology"/>
<dbReference type="InterPro" id="IPR005746">
    <property type="entry name" value="Thioredoxin"/>
</dbReference>